<dbReference type="Proteomes" id="UP001576776">
    <property type="component" value="Unassembled WGS sequence"/>
</dbReference>
<evidence type="ECO:0000313" key="1">
    <source>
        <dbReference type="EMBL" id="MFB2938996.1"/>
    </source>
</evidence>
<dbReference type="EMBL" id="JBHFNS010000093">
    <property type="protein sequence ID" value="MFB2938996.1"/>
    <property type="molecule type" value="Genomic_DNA"/>
</dbReference>
<gene>
    <name evidence="1" type="ORF">ACE1B6_27400</name>
</gene>
<accession>A0ABV4YJI3</accession>
<sequence length="183" mass="20891">MVLAGADLKIPQIASELKSNFDVGANTVISPSLKTFTLFVSKAKRHFLEERIDESFLHFVIALDLIFGEKDSATKSIVSRVSIVTYKKFGKDFQAQKTEIDKIYDARSKYVHKGISPAKSLNEQVEKICEEVLFCLLRINKKLNENTESKWWVKNLDFLVSAIEAGRELEDTEFEKMGIWVPK</sequence>
<reference evidence="1 2" key="1">
    <citation type="submission" date="2024-09" db="EMBL/GenBank/DDBJ databases">
        <title>Floridaenema gen nov. (Aerosakkonemataceae, Aerosakkonematales ord. nov., Cyanobacteria) from benthic tropical and subtropical fresh waters, with the description of four new species.</title>
        <authorList>
            <person name="Moretto J.A."/>
            <person name="Berthold D.E."/>
            <person name="Lefler F.W."/>
            <person name="Huang I.-S."/>
            <person name="Laughinghouse H. IV."/>
        </authorList>
    </citation>
    <scope>NUCLEOTIDE SEQUENCE [LARGE SCALE GENOMIC DNA]</scope>
    <source>
        <strain evidence="1 2">BLCC-F154</strain>
    </source>
</reference>
<comment type="caution">
    <text evidence="1">The sequence shown here is derived from an EMBL/GenBank/DDBJ whole genome shotgun (WGS) entry which is preliminary data.</text>
</comment>
<keyword evidence="2" id="KW-1185">Reference proteome</keyword>
<evidence type="ECO:0000313" key="2">
    <source>
        <dbReference type="Proteomes" id="UP001576776"/>
    </source>
</evidence>
<name>A0ABV4YJI3_9CYAN</name>
<proteinExistence type="predicted"/>
<protein>
    <recommendedName>
        <fullName evidence="3">Apea-like HEPN domain-containing protein</fullName>
    </recommendedName>
</protein>
<dbReference type="RefSeq" id="WP_413260472.1">
    <property type="nucleotide sequence ID" value="NZ_JBHFNS010000093.1"/>
</dbReference>
<organism evidence="1 2">
    <name type="scientific">Floridaenema fluviatile BLCC-F154</name>
    <dbReference type="NCBI Taxonomy" id="3153640"/>
    <lineage>
        <taxon>Bacteria</taxon>
        <taxon>Bacillati</taxon>
        <taxon>Cyanobacteriota</taxon>
        <taxon>Cyanophyceae</taxon>
        <taxon>Oscillatoriophycideae</taxon>
        <taxon>Aerosakkonematales</taxon>
        <taxon>Aerosakkonemataceae</taxon>
        <taxon>Floridanema</taxon>
        <taxon>Floridanema fluviatile</taxon>
    </lineage>
</organism>
<evidence type="ECO:0008006" key="3">
    <source>
        <dbReference type="Google" id="ProtNLM"/>
    </source>
</evidence>